<dbReference type="InterPro" id="IPR000276">
    <property type="entry name" value="GPCR_Rhodpsn"/>
</dbReference>
<feature type="compositionally biased region" description="Gly residues" evidence="12">
    <location>
        <begin position="636"/>
        <end position="649"/>
    </location>
</feature>
<feature type="transmembrane region" description="Helical" evidence="13">
    <location>
        <begin position="384"/>
        <end position="408"/>
    </location>
</feature>
<evidence type="ECO:0000256" key="2">
    <source>
        <dbReference type="ARBA" id="ARBA00010663"/>
    </source>
</evidence>
<dbReference type="PROSITE" id="PS00237">
    <property type="entry name" value="G_PROTEIN_RECEP_F1_1"/>
    <property type="match status" value="1"/>
</dbReference>
<evidence type="ECO:0000256" key="8">
    <source>
        <dbReference type="ARBA" id="ARBA00023157"/>
    </source>
</evidence>
<dbReference type="GO" id="GO:0043410">
    <property type="term" value="P:positive regulation of MAPK cascade"/>
    <property type="evidence" value="ECO:0007669"/>
    <property type="project" value="TreeGrafter"/>
</dbReference>
<feature type="transmembrane region" description="Helical" evidence="13">
    <location>
        <begin position="90"/>
        <end position="114"/>
    </location>
</feature>
<dbReference type="PRINTS" id="PR00242">
    <property type="entry name" value="DOPAMINER"/>
</dbReference>
<sequence length="784" mass="84775">MDSLSQDNNLQAIKDFQKSSSASSGEFYAAHHSANGLHQLYTVSSVAAAAATACSATKNFKFHHYQRGKSLVWPNFGQYLRNFMFALLRALIYILLLLSLSDCWFQVGSAALILSSSREQTPTQLENHSSHSPSAASASLTPQLLHLPIQALIFEVDAAIAAAAAGTTPSENRQRRGPRKQHNSSNSTLTSREEQTNDGKQAAATATDTTSTLHGQAGGSKHHRHNSNNNNNHQQQQQQQQQQHSISTMFGAGAAGERAGITASTMASLSGGPYHHGYQSHGHGNSNSISMQSITSTLSAALSTNDTEWSASMPSLSPAASASSSSPYASFTSTSLPSSVSLSSAPYSSSTSPLASATTTLSDNGSISSPATPVEFTMPAVHTVLVSIVLLFVILGTIVGNVLVCIAVCMVRKLRRPCNYLLVSLALSDLCVAVLVMPMALLYEVLEKWNFGPVLCDIWVSFDVLCCAASILNLCAISVDRYLAITKPLEYGVKRTPRRMMLCVALVWLAAACISLPPLLILGNEHVDEHGNPMCSVCQNFGYQIYATLGSFYIPLAVMLFVYYQIFRAARRIVLEEKRAQTHLQHALNGTGSPPPGHTDLDAHPQQHRHSSFGNTSLNYSTCGGALSTSHHSSGGTAGGHGGGSGSSGLLGSPHQKKLRFQLAKEKKASTTLGIIMSAFTVCWLPFFILALIRPFVESETTHVPQSLSSLFLWLGYANSLLNPIIYATLNRDFRKPFQEILYFRCSSLNTMMRENYYQDQYGEPPSQRVMLGDERHGARESFL</sequence>
<evidence type="ECO:0000259" key="14">
    <source>
        <dbReference type="PROSITE" id="PS50262"/>
    </source>
</evidence>
<keyword evidence="3" id="KW-1003">Cell membrane</keyword>
<feature type="domain" description="G-protein coupled receptors family 1 profile" evidence="14">
    <location>
        <begin position="400"/>
        <end position="727"/>
    </location>
</feature>
<evidence type="ECO:0000256" key="6">
    <source>
        <dbReference type="ARBA" id="ARBA00023040"/>
    </source>
</evidence>
<organism evidence="15 16">
    <name type="scientific">Stomoxys calcitrans</name>
    <name type="common">Stable fly</name>
    <name type="synonym">Conops calcitrans</name>
    <dbReference type="NCBI Taxonomy" id="35570"/>
    <lineage>
        <taxon>Eukaryota</taxon>
        <taxon>Metazoa</taxon>
        <taxon>Ecdysozoa</taxon>
        <taxon>Arthropoda</taxon>
        <taxon>Hexapoda</taxon>
        <taxon>Insecta</taxon>
        <taxon>Pterygota</taxon>
        <taxon>Neoptera</taxon>
        <taxon>Endopterygota</taxon>
        <taxon>Diptera</taxon>
        <taxon>Brachycera</taxon>
        <taxon>Muscomorpha</taxon>
        <taxon>Muscoidea</taxon>
        <taxon>Muscidae</taxon>
        <taxon>Stomoxys</taxon>
    </lineage>
</organism>
<dbReference type="GO" id="GO:0005886">
    <property type="term" value="C:plasma membrane"/>
    <property type="evidence" value="ECO:0007669"/>
    <property type="project" value="UniProtKB-SubCell"/>
</dbReference>
<proteinExistence type="inferred from homology"/>
<comment type="similarity">
    <text evidence="2 11">Belongs to the G-protein coupled receptor 1 family.</text>
</comment>
<dbReference type="PRINTS" id="PR00237">
    <property type="entry name" value="GPCRRHODOPSN"/>
</dbReference>
<evidence type="ECO:0000256" key="4">
    <source>
        <dbReference type="ARBA" id="ARBA00022692"/>
    </source>
</evidence>
<dbReference type="PANTHER" id="PTHR24248:SF199">
    <property type="entry name" value="IP13425P-RELATED"/>
    <property type="match status" value="1"/>
</dbReference>
<keyword evidence="4 11" id="KW-0812">Transmembrane</keyword>
<evidence type="ECO:0000256" key="12">
    <source>
        <dbReference type="SAM" id="MobiDB-lite"/>
    </source>
</evidence>
<keyword evidence="6 11" id="KW-0297">G-protein coupled receptor</keyword>
<name>A0A1I8PF57_STOCA</name>
<evidence type="ECO:0000256" key="10">
    <source>
        <dbReference type="ARBA" id="ARBA00023224"/>
    </source>
</evidence>
<feature type="compositionally biased region" description="Low complexity" evidence="12">
    <location>
        <begin position="227"/>
        <end position="245"/>
    </location>
</feature>
<dbReference type="GO" id="GO:0071880">
    <property type="term" value="P:adenylate cyclase-activating adrenergic receptor signaling pathway"/>
    <property type="evidence" value="ECO:0007669"/>
    <property type="project" value="TreeGrafter"/>
</dbReference>
<comment type="subcellular location">
    <subcellularLocation>
        <location evidence="1">Cell membrane</location>
        <topology evidence="1">Multi-pass membrane protein</topology>
    </subcellularLocation>
</comment>
<keyword evidence="9 11" id="KW-0675">Receptor</keyword>
<feature type="region of interest" description="Disordered" evidence="12">
    <location>
        <begin position="586"/>
        <end position="611"/>
    </location>
</feature>
<dbReference type="GO" id="GO:0004993">
    <property type="term" value="F:G protein-coupled serotonin receptor activity"/>
    <property type="evidence" value="ECO:0007669"/>
    <property type="project" value="UniProtKB-ARBA"/>
</dbReference>
<keyword evidence="5 13" id="KW-1133">Transmembrane helix</keyword>
<keyword evidence="16" id="KW-1185">Reference proteome</keyword>
<dbReference type="EnsemblMetazoa" id="SCAU007512-RC">
    <property type="protein sequence ID" value="SCAU007512-PC"/>
    <property type="gene ID" value="SCAU007512"/>
</dbReference>
<evidence type="ECO:0000313" key="16">
    <source>
        <dbReference type="Proteomes" id="UP000095300"/>
    </source>
</evidence>
<feature type="transmembrane region" description="Helical" evidence="13">
    <location>
        <begin position="669"/>
        <end position="691"/>
    </location>
</feature>
<dbReference type="Proteomes" id="UP000095300">
    <property type="component" value="Unassembled WGS sequence"/>
</dbReference>
<evidence type="ECO:0000256" key="3">
    <source>
        <dbReference type="ARBA" id="ARBA00022475"/>
    </source>
</evidence>
<dbReference type="AlphaFoldDB" id="A0A1I8PF57"/>
<dbReference type="Gene3D" id="1.20.1070.10">
    <property type="entry name" value="Rhodopsin 7-helix transmembrane proteins"/>
    <property type="match status" value="1"/>
</dbReference>
<dbReference type="KEGG" id="scac:106084836"/>
<feature type="region of interest" description="Disordered" evidence="12">
    <location>
        <begin position="165"/>
        <end position="246"/>
    </location>
</feature>
<dbReference type="CDD" id="cd15329">
    <property type="entry name" value="7tmA_5-HT7"/>
    <property type="match status" value="1"/>
</dbReference>
<evidence type="ECO:0000256" key="1">
    <source>
        <dbReference type="ARBA" id="ARBA00004651"/>
    </source>
</evidence>
<feature type="transmembrane region" description="Helical" evidence="13">
    <location>
        <begin position="420"/>
        <end position="446"/>
    </location>
</feature>
<dbReference type="InterPro" id="IPR000929">
    <property type="entry name" value="Dopamine_rcpt"/>
</dbReference>
<feature type="transmembrane region" description="Helical" evidence="13">
    <location>
        <begin position="543"/>
        <end position="564"/>
    </location>
</feature>
<reference evidence="16" key="1">
    <citation type="submission" date="2015-05" db="EMBL/GenBank/DDBJ databases">
        <authorList>
            <person name="Wilson R.K."/>
            <person name="Warren W.C."/>
            <person name="Olafson P."/>
        </authorList>
    </citation>
    <scope>NUCLEOTIDE SEQUENCE [LARGE SCALE GENOMIC DNA]</scope>
    <source>
        <strain evidence="16">USDA</strain>
    </source>
</reference>
<dbReference type="EnsemblMetazoa" id="SCAU007512-RB">
    <property type="protein sequence ID" value="SCAU007512-PB"/>
    <property type="gene ID" value="SCAU007512"/>
</dbReference>
<dbReference type="OrthoDB" id="5951059at2759"/>
<keyword evidence="10 11" id="KW-0807">Transducer</keyword>
<dbReference type="SMART" id="SM01381">
    <property type="entry name" value="7TM_GPCR_Srsx"/>
    <property type="match status" value="1"/>
</dbReference>
<dbReference type="STRING" id="35570.A0A1I8PF57"/>
<accession>A0A1I8PF57</accession>
<dbReference type="Pfam" id="PF00001">
    <property type="entry name" value="7tm_1"/>
    <property type="match status" value="1"/>
</dbReference>
<dbReference type="PANTHER" id="PTHR24248">
    <property type="entry name" value="ADRENERGIC RECEPTOR-RELATED G-PROTEIN COUPLED RECEPTOR"/>
    <property type="match status" value="1"/>
</dbReference>
<reference evidence="15" key="2">
    <citation type="submission" date="2020-05" db="UniProtKB">
        <authorList>
            <consortium name="EnsemblMetazoa"/>
        </authorList>
    </citation>
    <scope>IDENTIFICATION</scope>
    <source>
        <strain evidence="15">USDA</strain>
    </source>
</reference>
<dbReference type="PROSITE" id="PS50262">
    <property type="entry name" value="G_PROTEIN_RECEP_F1_2"/>
    <property type="match status" value="1"/>
</dbReference>
<gene>
    <name evidence="15" type="primary">106084836</name>
</gene>
<feature type="transmembrane region" description="Helical" evidence="13">
    <location>
        <begin position="458"/>
        <end position="479"/>
    </location>
</feature>
<evidence type="ECO:0000256" key="13">
    <source>
        <dbReference type="SAM" id="Phobius"/>
    </source>
</evidence>
<keyword evidence="7 13" id="KW-0472">Membrane</keyword>
<dbReference type="InterPro" id="IPR017452">
    <property type="entry name" value="GPCR_Rhodpsn_7TM"/>
</dbReference>
<feature type="compositionally biased region" description="Low complexity" evidence="12">
    <location>
        <begin position="202"/>
        <end position="212"/>
    </location>
</feature>
<feature type="region of interest" description="Disordered" evidence="12">
    <location>
        <begin position="631"/>
        <end position="653"/>
    </location>
</feature>
<keyword evidence="8" id="KW-1015">Disulfide bond</keyword>
<evidence type="ECO:0000313" key="15">
    <source>
        <dbReference type="EnsemblMetazoa" id="SCAU007512-PC"/>
    </source>
</evidence>
<feature type="transmembrane region" description="Helical" evidence="13">
    <location>
        <begin position="711"/>
        <end position="730"/>
    </location>
</feature>
<dbReference type="EnsemblMetazoa" id="SCAU007512-RA">
    <property type="protein sequence ID" value="SCAU007512-PA"/>
    <property type="gene ID" value="SCAU007512"/>
</dbReference>
<dbReference type="SUPFAM" id="SSF81321">
    <property type="entry name" value="Family A G protein-coupled receptor-like"/>
    <property type="match status" value="1"/>
</dbReference>
<evidence type="ECO:0000256" key="11">
    <source>
        <dbReference type="RuleBase" id="RU000688"/>
    </source>
</evidence>
<feature type="transmembrane region" description="Helical" evidence="13">
    <location>
        <begin position="500"/>
        <end position="523"/>
    </location>
</feature>
<evidence type="ECO:0000256" key="9">
    <source>
        <dbReference type="ARBA" id="ARBA00023170"/>
    </source>
</evidence>
<protein>
    <recommendedName>
        <fullName evidence="14">G-protein coupled receptors family 1 profile domain-containing protein</fullName>
    </recommendedName>
</protein>
<evidence type="ECO:0000256" key="7">
    <source>
        <dbReference type="ARBA" id="ARBA00023136"/>
    </source>
</evidence>
<evidence type="ECO:0000256" key="5">
    <source>
        <dbReference type="ARBA" id="ARBA00022989"/>
    </source>
</evidence>
<dbReference type="VEuPathDB" id="VectorBase:SCAU007512"/>